<name>A0A5M8PWM4_9LECA</name>
<comment type="caution">
    <text evidence="1">The sequence shown here is derived from an EMBL/GenBank/DDBJ whole genome shotgun (WGS) entry which is preliminary data.</text>
</comment>
<dbReference type="OrthoDB" id="5321047at2759"/>
<dbReference type="EMBL" id="VXIT01000004">
    <property type="protein sequence ID" value="KAA6413105.1"/>
    <property type="molecule type" value="Genomic_DNA"/>
</dbReference>
<reference evidence="1 2" key="1">
    <citation type="submission" date="2019-09" db="EMBL/GenBank/DDBJ databases">
        <title>The hologenome of the rock-dwelling lichen Lasallia pustulata.</title>
        <authorList>
            <person name="Greshake Tzovaras B."/>
            <person name="Segers F."/>
            <person name="Bicker A."/>
            <person name="Dal Grande F."/>
            <person name="Otte J."/>
            <person name="Hankeln T."/>
            <person name="Schmitt I."/>
            <person name="Ebersberger I."/>
        </authorList>
    </citation>
    <scope>NUCLEOTIDE SEQUENCE [LARGE SCALE GENOMIC DNA]</scope>
    <source>
        <strain evidence="1">A1-1</strain>
    </source>
</reference>
<evidence type="ECO:0000313" key="2">
    <source>
        <dbReference type="Proteomes" id="UP000324767"/>
    </source>
</evidence>
<dbReference type="Proteomes" id="UP000324767">
    <property type="component" value="Unassembled WGS sequence"/>
</dbReference>
<organism evidence="1 2">
    <name type="scientific">Lasallia pustulata</name>
    <dbReference type="NCBI Taxonomy" id="136370"/>
    <lineage>
        <taxon>Eukaryota</taxon>
        <taxon>Fungi</taxon>
        <taxon>Dikarya</taxon>
        <taxon>Ascomycota</taxon>
        <taxon>Pezizomycotina</taxon>
        <taxon>Lecanoromycetes</taxon>
        <taxon>OSLEUM clade</taxon>
        <taxon>Umbilicariomycetidae</taxon>
        <taxon>Umbilicariales</taxon>
        <taxon>Umbilicariaceae</taxon>
        <taxon>Lasallia</taxon>
    </lineage>
</organism>
<accession>A0A5M8PWM4</accession>
<sequence length="95" mass="10658">MKKVPPHHGPSSNSEHKIFDWAMTTMSESSETYDDLVQVVEMVIDIRLIDNAVADLPAGSNTGTDNITTGIVWTPACEEIRKSIRRRSMRRSSLK</sequence>
<evidence type="ECO:0000313" key="1">
    <source>
        <dbReference type="EMBL" id="KAA6413105.1"/>
    </source>
</evidence>
<protein>
    <submittedName>
        <fullName evidence="1">Uncharacterized protein</fullName>
    </submittedName>
</protein>
<gene>
    <name evidence="1" type="ORF">FRX48_02849</name>
</gene>
<dbReference type="AlphaFoldDB" id="A0A5M8PWM4"/>
<proteinExistence type="predicted"/>